<dbReference type="GO" id="GO:0000045">
    <property type="term" value="P:autophagosome assembly"/>
    <property type="evidence" value="ECO:0007669"/>
    <property type="project" value="TreeGrafter"/>
</dbReference>
<dbReference type="AlphaFoldDB" id="A0AA39V1U9"/>
<dbReference type="InterPro" id="IPR012445">
    <property type="entry name" value="ATG101"/>
</dbReference>
<dbReference type="EMBL" id="JAFEKC020000009">
    <property type="protein sequence ID" value="KAK0512713.1"/>
    <property type="molecule type" value="Genomic_DNA"/>
</dbReference>
<dbReference type="PANTHER" id="PTHR13292:SF0">
    <property type="entry name" value="AUTOPHAGY-RELATED PROTEIN 101"/>
    <property type="match status" value="1"/>
</dbReference>
<reference evidence="4" key="1">
    <citation type="submission" date="2023-03" db="EMBL/GenBank/DDBJ databases">
        <title>Complete genome of Cladonia borealis.</title>
        <authorList>
            <person name="Park H."/>
        </authorList>
    </citation>
    <scope>NUCLEOTIDE SEQUENCE</scope>
    <source>
        <strain evidence="4">ANT050790</strain>
    </source>
</reference>
<comment type="similarity">
    <text evidence="1">Belongs to the ATG101 family.</text>
</comment>
<comment type="caution">
    <text evidence="4">The sequence shown here is derived from an EMBL/GenBank/DDBJ whole genome shotgun (WGS) entry which is preliminary data.</text>
</comment>
<dbReference type="GO" id="GO:0019901">
    <property type="term" value="F:protein kinase binding"/>
    <property type="evidence" value="ECO:0007669"/>
    <property type="project" value="TreeGrafter"/>
</dbReference>
<dbReference type="Pfam" id="PF07855">
    <property type="entry name" value="ATG101"/>
    <property type="match status" value="1"/>
</dbReference>
<dbReference type="GO" id="GO:1990316">
    <property type="term" value="C:Atg1/ULK1 kinase complex"/>
    <property type="evidence" value="ECO:0007669"/>
    <property type="project" value="TreeGrafter"/>
</dbReference>
<sequence>MEAQKPPQYILEVFADPTCVKDIVRGVLHTICFHRYFSPIRPSYLEILDFTLPVIPDPDVETLIDTRVGQLIRQLTSTSSPKSSIRGSLVVEFFEKRKKKGGGLGWFGKGDEEVCWESWCLEVTLATPKTEIERTKVTKAIGSTLQKTAMKIITIVNRDKEHIPPLTQSETNLFPFHIELNPRVEGWGRSIGIY</sequence>
<gene>
    <name evidence="4" type="ORF">JMJ35_004730</name>
</gene>
<dbReference type="Proteomes" id="UP001166286">
    <property type="component" value="Unassembled WGS sequence"/>
</dbReference>
<dbReference type="GO" id="GO:0000407">
    <property type="term" value="C:phagophore assembly site"/>
    <property type="evidence" value="ECO:0007669"/>
    <property type="project" value="TreeGrafter"/>
</dbReference>
<keyword evidence="3" id="KW-0072">Autophagy</keyword>
<evidence type="ECO:0000256" key="3">
    <source>
        <dbReference type="ARBA" id="ARBA00023006"/>
    </source>
</evidence>
<evidence type="ECO:0000256" key="2">
    <source>
        <dbReference type="ARBA" id="ARBA00018874"/>
    </source>
</evidence>
<accession>A0AA39V1U9</accession>
<proteinExistence type="inferred from homology"/>
<protein>
    <recommendedName>
        <fullName evidence="2">Autophagy-related protein 101</fullName>
    </recommendedName>
</protein>
<organism evidence="4 5">
    <name type="scientific">Cladonia borealis</name>
    <dbReference type="NCBI Taxonomy" id="184061"/>
    <lineage>
        <taxon>Eukaryota</taxon>
        <taxon>Fungi</taxon>
        <taxon>Dikarya</taxon>
        <taxon>Ascomycota</taxon>
        <taxon>Pezizomycotina</taxon>
        <taxon>Lecanoromycetes</taxon>
        <taxon>OSLEUM clade</taxon>
        <taxon>Lecanoromycetidae</taxon>
        <taxon>Lecanorales</taxon>
        <taxon>Lecanorineae</taxon>
        <taxon>Cladoniaceae</taxon>
        <taxon>Cladonia</taxon>
    </lineage>
</organism>
<evidence type="ECO:0000313" key="5">
    <source>
        <dbReference type="Proteomes" id="UP001166286"/>
    </source>
</evidence>
<evidence type="ECO:0000313" key="4">
    <source>
        <dbReference type="EMBL" id="KAK0512713.1"/>
    </source>
</evidence>
<dbReference type="PANTHER" id="PTHR13292">
    <property type="entry name" value="AUTOPHAGY-RELATED PROTEIN 101"/>
    <property type="match status" value="1"/>
</dbReference>
<name>A0AA39V1U9_9LECA</name>
<keyword evidence="5" id="KW-1185">Reference proteome</keyword>
<evidence type="ECO:0000256" key="1">
    <source>
        <dbReference type="ARBA" id="ARBA00007130"/>
    </source>
</evidence>